<gene>
    <name evidence="2" type="ORF">L198_06296</name>
</gene>
<evidence type="ECO:0000313" key="2">
    <source>
        <dbReference type="EMBL" id="ODN89609.1"/>
    </source>
</evidence>
<name>A0A1E3ILY4_9TREE</name>
<dbReference type="GeneID" id="30195508"/>
<protein>
    <submittedName>
        <fullName evidence="2">Uncharacterized protein</fullName>
    </submittedName>
</protein>
<dbReference type="EMBL" id="AWGH01000022">
    <property type="protein sequence ID" value="ODN89609.1"/>
    <property type="molecule type" value="Genomic_DNA"/>
</dbReference>
<comment type="caution">
    <text evidence="2">The sequence shown here is derived from an EMBL/GenBank/DDBJ whole genome shotgun (WGS) entry which is preliminary data.</text>
</comment>
<sequence length="139" mass="15703">MSNVFTATDPFADDYDLDPLSNNEQTNTPATPPRRSPRRHQGSSNVSVLGTSSGQQGDVFDYTSVLRTHKTYQSLDEDRQDQIKKFCQVSITSDQVLRVWVTALVHRAGDRRDHNRAGDRRDERVRSWKLLGAGERGGE</sequence>
<keyword evidence="3" id="KW-1185">Reference proteome</keyword>
<reference evidence="2 3" key="1">
    <citation type="submission" date="2016-06" db="EMBL/GenBank/DDBJ databases">
        <title>Evolution of pathogenesis and genome organization in the Tremellales.</title>
        <authorList>
            <person name="Cuomo C."/>
            <person name="Litvintseva A."/>
            <person name="Heitman J."/>
            <person name="Chen Y."/>
            <person name="Sun S."/>
            <person name="Springer D."/>
            <person name="Dromer F."/>
            <person name="Young S."/>
            <person name="Zeng Q."/>
            <person name="Chapman S."/>
            <person name="Gujja S."/>
            <person name="Saif S."/>
            <person name="Birren B."/>
        </authorList>
    </citation>
    <scope>NUCLEOTIDE SEQUENCE [LARGE SCALE GENOMIC DNA]</scope>
    <source>
        <strain evidence="2 3">CBS 7118</strain>
    </source>
</reference>
<feature type="region of interest" description="Disordered" evidence="1">
    <location>
        <begin position="1"/>
        <end position="58"/>
    </location>
</feature>
<accession>A0A1E3ILY4</accession>
<feature type="compositionally biased region" description="Polar residues" evidence="1">
    <location>
        <begin position="42"/>
        <end position="56"/>
    </location>
</feature>
<evidence type="ECO:0000256" key="1">
    <source>
        <dbReference type="SAM" id="MobiDB-lite"/>
    </source>
</evidence>
<dbReference type="RefSeq" id="XP_019029518.1">
    <property type="nucleotide sequence ID" value="XM_019178362.1"/>
</dbReference>
<evidence type="ECO:0000313" key="3">
    <source>
        <dbReference type="Proteomes" id="UP000094819"/>
    </source>
</evidence>
<dbReference type="Proteomes" id="UP000094819">
    <property type="component" value="Unassembled WGS sequence"/>
</dbReference>
<dbReference type="AlphaFoldDB" id="A0A1E3ILY4"/>
<organism evidence="2 3">
    <name type="scientific">Cryptococcus wingfieldii CBS 7118</name>
    <dbReference type="NCBI Taxonomy" id="1295528"/>
    <lineage>
        <taxon>Eukaryota</taxon>
        <taxon>Fungi</taxon>
        <taxon>Dikarya</taxon>
        <taxon>Basidiomycota</taxon>
        <taxon>Agaricomycotina</taxon>
        <taxon>Tremellomycetes</taxon>
        <taxon>Tremellales</taxon>
        <taxon>Cryptococcaceae</taxon>
        <taxon>Cryptococcus</taxon>
    </lineage>
</organism>
<proteinExistence type="predicted"/>